<dbReference type="Proteomes" id="UP001549143">
    <property type="component" value="Unassembled WGS sequence"/>
</dbReference>
<feature type="signal peptide" evidence="1">
    <location>
        <begin position="1"/>
        <end position="31"/>
    </location>
</feature>
<gene>
    <name evidence="2" type="ORF">ABID44_002902</name>
</gene>
<dbReference type="PANTHER" id="PTHR39327:SF1">
    <property type="entry name" value="BLR5470 PROTEIN"/>
    <property type="match status" value="1"/>
</dbReference>
<proteinExistence type="predicted"/>
<evidence type="ECO:0000256" key="1">
    <source>
        <dbReference type="SAM" id="SignalP"/>
    </source>
</evidence>
<keyword evidence="3" id="KW-1185">Reference proteome</keyword>
<dbReference type="RefSeq" id="WP_378226853.1">
    <property type="nucleotide sequence ID" value="NZ_JBEPMN010000012.1"/>
</dbReference>
<sequence>MISLPARLRLRAVMTAMIGLTAAAMASAAYAGPMATGGITSQPIGHYEFCQANQAECSVRPADRGPTRMTPELWDMLVEVSAEVNAAVKPMSDLEIYGKEEVWTYPDNGVGDCEDYVLEKRRQLHAMGVSLSNLLITVVRKPDGEGHAVLTVRTSKGDFVLDNLRDDVRSWEQTGYRFLKRQASNHTGRWVSIRDDQQVLVGSVQ</sequence>
<evidence type="ECO:0000313" key="2">
    <source>
        <dbReference type="EMBL" id="MET3662564.1"/>
    </source>
</evidence>
<dbReference type="EMBL" id="JBEPMN010000012">
    <property type="protein sequence ID" value="MET3662564.1"/>
    <property type="molecule type" value="Genomic_DNA"/>
</dbReference>
<dbReference type="PANTHER" id="PTHR39327">
    <property type="match status" value="1"/>
</dbReference>
<dbReference type="Gene3D" id="3.10.620.30">
    <property type="match status" value="1"/>
</dbReference>
<keyword evidence="1" id="KW-0732">Signal</keyword>
<reference evidence="2 3" key="1">
    <citation type="submission" date="2024-06" db="EMBL/GenBank/DDBJ databases">
        <title>Genomic Encyclopedia of Type Strains, Phase IV (KMG-IV): sequencing the most valuable type-strain genomes for metagenomic binning, comparative biology and taxonomic classification.</title>
        <authorList>
            <person name="Goeker M."/>
        </authorList>
    </citation>
    <scope>NUCLEOTIDE SEQUENCE [LARGE SCALE GENOMIC DNA]</scope>
    <source>
        <strain evidence="2 3">DSM 19730</strain>
    </source>
</reference>
<protein>
    <submittedName>
        <fullName evidence="2">Transglutaminase-like cysteine proteinase</fullName>
    </submittedName>
</protein>
<evidence type="ECO:0000313" key="3">
    <source>
        <dbReference type="Proteomes" id="UP001549143"/>
    </source>
</evidence>
<dbReference type="Pfam" id="PF06035">
    <property type="entry name" value="Peptidase_C93"/>
    <property type="match status" value="1"/>
</dbReference>
<name>A0ABV2KNA6_9HYPH</name>
<dbReference type="InterPro" id="IPR010319">
    <property type="entry name" value="Transglutaminase-like_Cys_pept"/>
</dbReference>
<accession>A0ABV2KNA6</accession>
<comment type="caution">
    <text evidence="2">The sequence shown here is derived from an EMBL/GenBank/DDBJ whole genome shotgun (WGS) entry which is preliminary data.</text>
</comment>
<feature type="chain" id="PRO_5046357287" evidence="1">
    <location>
        <begin position="32"/>
        <end position="205"/>
    </location>
</feature>
<organism evidence="2 3">
    <name type="scientific">Aquamicrobium ahrensii</name>
    <dbReference type="NCBI Taxonomy" id="469551"/>
    <lineage>
        <taxon>Bacteria</taxon>
        <taxon>Pseudomonadati</taxon>
        <taxon>Pseudomonadota</taxon>
        <taxon>Alphaproteobacteria</taxon>
        <taxon>Hyphomicrobiales</taxon>
        <taxon>Phyllobacteriaceae</taxon>
        <taxon>Aquamicrobium</taxon>
    </lineage>
</organism>